<gene>
    <name evidence="1" type="ORF">WR25_05911</name>
</gene>
<evidence type="ECO:0000313" key="2">
    <source>
        <dbReference type="Proteomes" id="UP000218231"/>
    </source>
</evidence>
<accession>A0A2A2KVB4</accession>
<protein>
    <submittedName>
        <fullName evidence="1">Uncharacterized protein</fullName>
    </submittedName>
</protein>
<keyword evidence="2" id="KW-1185">Reference proteome</keyword>
<evidence type="ECO:0000313" key="1">
    <source>
        <dbReference type="EMBL" id="PAV77881.1"/>
    </source>
</evidence>
<sequence>MNLLLIGNNGHEKIWNNPNPMGMQYGGSIDCESDRTVREGEDKEVQTEMKLEMGEVQDSGYADVEQEGDKLMKKQKQPREFVKISKDQINNIINNSVIRGA</sequence>
<name>A0A2A2KVB4_9BILA</name>
<dbReference type="AlphaFoldDB" id="A0A2A2KVB4"/>
<dbReference type="EMBL" id="LIAE01007640">
    <property type="protein sequence ID" value="PAV77881.1"/>
    <property type="molecule type" value="Genomic_DNA"/>
</dbReference>
<reference evidence="1 2" key="1">
    <citation type="journal article" date="2017" name="Curr. Biol.">
        <title>Genome architecture and evolution of a unichromosomal asexual nematode.</title>
        <authorList>
            <person name="Fradin H."/>
            <person name="Zegar C."/>
            <person name="Gutwein M."/>
            <person name="Lucas J."/>
            <person name="Kovtun M."/>
            <person name="Corcoran D."/>
            <person name="Baugh L.R."/>
            <person name="Kiontke K."/>
            <person name="Gunsalus K."/>
            <person name="Fitch D.H."/>
            <person name="Piano F."/>
        </authorList>
    </citation>
    <scope>NUCLEOTIDE SEQUENCE [LARGE SCALE GENOMIC DNA]</scope>
    <source>
        <strain evidence="1">PF1309</strain>
    </source>
</reference>
<proteinExistence type="predicted"/>
<comment type="caution">
    <text evidence="1">The sequence shown here is derived from an EMBL/GenBank/DDBJ whole genome shotgun (WGS) entry which is preliminary data.</text>
</comment>
<dbReference type="Proteomes" id="UP000218231">
    <property type="component" value="Unassembled WGS sequence"/>
</dbReference>
<organism evidence="1 2">
    <name type="scientific">Diploscapter pachys</name>
    <dbReference type="NCBI Taxonomy" id="2018661"/>
    <lineage>
        <taxon>Eukaryota</taxon>
        <taxon>Metazoa</taxon>
        <taxon>Ecdysozoa</taxon>
        <taxon>Nematoda</taxon>
        <taxon>Chromadorea</taxon>
        <taxon>Rhabditida</taxon>
        <taxon>Rhabditina</taxon>
        <taxon>Rhabditomorpha</taxon>
        <taxon>Rhabditoidea</taxon>
        <taxon>Rhabditidae</taxon>
        <taxon>Diploscapter</taxon>
    </lineage>
</organism>